<feature type="transmembrane region" description="Helical" evidence="9">
    <location>
        <begin position="103"/>
        <end position="124"/>
    </location>
</feature>
<dbReference type="NCBIfam" id="TIGR00879">
    <property type="entry name" value="SP"/>
    <property type="match status" value="1"/>
</dbReference>
<evidence type="ECO:0000256" key="7">
    <source>
        <dbReference type="ARBA" id="ARBA00024348"/>
    </source>
</evidence>
<feature type="domain" description="Major facilitator superfamily (MFS) profile" evidence="10">
    <location>
        <begin position="58"/>
        <end position="496"/>
    </location>
</feature>
<reference evidence="11" key="1">
    <citation type="submission" date="2020-11" db="EMBL/GenBank/DDBJ databases">
        <authorList>
            <person name="Tran Van P."/>
        </authorList>
    </citation>
    <scope>NUCLEOTIDE SEQUENCE</scope>
</reference>
<dbReference type="InterPro" id="IPR044775">
    <property type="entry name" value="MFS_ERD6/Tret1-like"/>
</dbReference>
<dbReference type="InterPro" id="IPR003663">
    <property type="entry name" value="Sugar/inositol_transpt"/>
</dbReference>
<dbReference type="PANTHER" id="PTHR48021">
    <property type="match status" value="1"/>
</dbReference>
<evidence type="ECO:0000256" key="1">
    <source>
        <dbReference type="ARBA" id="ARBA00004651"/>
    </source>
</evidence>
<dbReference type="FunFam" id="1.20.1250.20:FF:000055">
    <property type="entry name" value="Facilitated trehalose transporter Tret1-2 homolog"/>
    <property type="match status" value="1"/>
</dbReference>
<evidence type="ECO:0000259" key="10">
    <source>
        <dbReference type="PROSITE" id="PS50850"/>
    </source>
</evidence>
<keyword evidence="6" id="KW-0325">Glycoprotein</keyword>
<feature type="transmembrane region" description="Helical" evidence="9">
    <location>
        <begin position="215"/>
        <end position="236"/>
    </location>
</feature>
<evidence type="ECO:0000256" key="4">
    <source>
        <dbReference type="ARBA" id="ARBA00022989"/>
    </source>
</evidence>
<accession>A0A7R9CE32</accession>
<sequence>MVPNQTNNIDLMRSVEDKNANKQFVEKYRDLDMDMTEITTSAEWLQYPEEGKTKRWPQYLAACLATLVPVCGGSVMGWSSPALPYLQDHLNHTVDHLTETEASWVGSLLPVGALLGALPSGYLANKVGRKTTLLGLAGPYLVGWALLAVGNKHVPLILAARLIAGLALGAGSVIAPIYNEEIAEVSIRGALGVYYDLMVGVGVLWSYIAGAYLPYFWLAVASAVLPLLFLASFTWMPESPVYLVARGRDAEAERALRWLRGMGDVREELKLLKVAATGGGAMTWGSPGLWGKVCEAFIDPPPAVKAVKIVAGLMVCRPLSGINVILFYTVTIFQESGSSLSPFLSTVLVGVFQVVATLVSGLMVDQVGRRVLLLFSDVTMALCYALLALYFYFKEQGAALGANQWVPLLLLITYITAFNLGFGPIPWFMVAELVPQDAKGWAGGLAVAVNWTLVFVVTKVFSSMLRHLGTAATFGVFCVTCSLGSMFVALVVPETRGKSREEIQGELANSH</sequence>
<dbReference type="PRINTS" id="PR00171">
    <property type="entry name" value="SUGRTRNSPORT"/>
</dbReference>
<feature type="transmembrane region" description="Helical" evidence="9">
    <location>
        <begin position="343"/>
        <end position="364"/>
    </location>
</feature>
<dbReference type="InterPro" id="IPR020846">
    <property type="entry name" value="MFS_dom"/>
</dbReference>
<feature type="transmembrane region" description="Helical" evidence="9">
    <location>
        <begin position="441"/>
        <end position="462"/>
    </location>
</feature>
<proteinExistence type="inferred from homology"/>
<gene>
    <name evidence="11" type="ORF">TCEB3V08_LOCUS2026</name>
</gene>
<dbReference type="AlphaFoldDB" id="A0A7R9CE32"/>
<dbReference type="PROSITE" id="PS00216">
    <property type="entry name" value="SUGAR_TRANSPORT_1"/>
    <property type="match status" value="1"/>
</dbReference>
<feature type="transmembrane region" description="Helical" evidence="9">
    <location>
        <begin position="405"/>
        <end position="429"/>
    </location>
</feature>
<keyword evidence="3 9" id="KW-0812">Transmembrane</keyword>
<dbReference type="PANTHER" id="PTHR48021:SF1">
    <property type="entry name" value="GH07001P-RELATED"/>
    <property type="match status" value="1"/>
</dbReference>
<dbReference type="SUPFAM" id="SSF103473">
    <property type="entry name" value="MFS general substrate transporter"/>
    <property type="match status" value="1"/>
</dbReference>
<keyword evidence="4 9" id="KW-1133">Transmembrane helix</keyword>
<dbReference type="GO" id="GO:0005886">
    <property type="term" value="C:plasma membrane"/>
    <property type="evidence" value="ECO:0007669"/>
    <property type="project" value="UniProtKB-SubCell"/>
</dbReference>
<evidence type="ECO:0000256" key="5">
    <source>
        <dbReference type="ARBA" id="ARBA00023136"/>
    </source>
</evidence>
<comment type="subcellular location">
    <subcellularLocation>
        <location evidence="1">Cell membrane</location>
        <topology evidence="1">Multi-pass membrane protein</topology>
    </subcellularLocation>
</comment>
<dbReference type="Pfam" id="PF00083">
    <property type="entry name" value="Sugar_tr"/>
    <property type="match status" value="1"/>
</dbReference>
<keyword evidence="5 9" id="KW-0472">Membrane</keyword>
<dbReference type="InterPro" id="IPR005829">
    <property type="entry name" value="Sugar_transporter_CS"/>
</dbReference>
<protein>
    <recommendedName>
        <fullName evidence="10">Major facilitator superfamily (MFS) profile domain-containing protein</fullName>
    </recommendedName>
</protein>
<comment type="similarity">
    <text evidence="7">Belongs to the major facilitator superfamily. Sugar transporter (TC 2.A.1.1) family. Trehalose transporter subfamily.</text>
</comment>
<dbReference type="InterPro" id="IPR050549">
    <property type="entry name" value="MFS_Trehalose_Transporter"/>
</dbReference>
<dbReference type="InterPro" id="IPR036259">
    <property type="entry name" value="MFS_trans_sf"/>
</dbReference>
<feature type="transmembrane region" description="Helical" evidence="9">
    <location>
        <begin position="131"/>
        <end position="150"/>
    </location>
</feature>
<keyword evidence="8" id="KW-0813">Transport</keyword>
<evidence type="ECO:0000313" key="11">
    <source>
        <dbReference type="EMBL" id="CAD7394084.1"/>
    </source>
</evidence>
<dbReference type="GO" id="GO:0051119">
    <property type="term" value="F:sugar transmembrane transporter activity"/>
    <property type="evidence" value="ECO:0007669"/>
    <property type="project" value="InterPro"/>
</dbReference>
<feature type="transmembrane region" description="Helical" evidence="9">
    <location>
        <begin position="59"/>
        <end position="83"/>
    </location>
</feature>
<dbReference type="PROSITE" id="PS50850">
    <property type="entry name" value="MFS"/>
    <property type="match status" value="1"/>
</dbReference>
<keyword evidence="2" id="KW-1003">Cell membrane</keyword>
<feature type="transmembrane region" description="Helical" evidence="9">
    <location>
        <begin position="371"/>
        <end position="393"/>
    </location>
</feature>
<feature type="transmembrane region" description="Helical" evidence="9">
    <location>
        <begin position="190"/>
        <end position="209"/>
    </location>
</feature>
<feature type="transmembrane region" description="Helical" evidence="9">
    <location>
        <begin position="309"/>
        <end position="331"/>
    </location>
</feature>
<evidence type="ECO:0000256" key="9">
    <source>
        <dbReference type="SAM" id="Phobius"/>
    </source>
</evidence>
<dbReference type="EMBL" id="OC316872">
    <property type="protein sequence ID" value="CAD7394084.1"/>
    <property type="molecule type" value="Genomic_DNA"/>
</dbReference>
<dbReference type="CDD" id="cd17358">
    <property type="entry name" value="MFS_GLUT6_8_Class3_like"/>
    <property type="match status" value="1"/>
</dbReference>
<feature type="transmembrane region" description="Helical" evidence="9">
    <location>
        <begin position="156"/>
        <end position="178"/>
    </location>
</feature>
<organism evidence="11">
    <name type="scientific">Timema cristinae</name>
    <name type="common">Walking stick</name>
    <dbReference type="NCBI Taxonomy" id="61476"/>
    <lineage>
        <taxon>Eukaryota</taxon>
        <taxon>Metazoa</taxon>
        <taxon>Ecdysozoa</taxon>
        <taxon>Arthropoda</taxon>
        <taxon>Hexapoda</taxon>
        <taxon>Insecta</taxon>
        <taxon>Pterygota</taxon>
        <taxon>Neoptera</taxon>
        <taxon>Polyneoptera</taxon>
        <taxon>Phasmatodea</taxon>
        <taxon>Timematodea</taxon>
        <taxon>Timematoidea</taxon>
        <taxon>Timematidae</taxon>
        <taxon>Timema</taxon>
    </lineage>
</organism>
<dbReference type="PROSITE" id="PS00217">
    <property type="entry name" value="SUGAR_TRANSPORT_2"/>
    <property type="match status" value="1"/>
</dbReference>
<dbReference type="InterPro" id="IPR005828">
    <property type="entry name" value="MFS_sugar_transport-like"/>
</dbReference>
<evidence type="ECO:0000256" key="6">
    <source>
        <dbReference type="ARBA" id="ARBA00023180"/>
    </source>
</evidence>
<evidence type="ECO:0000256" key="2">
    <source>
        <dbReference type="ARBA" id="ARBA00022475"/>
    </source>
</evidence>
<evidence type="ECO:0000256" key="8">
    <source>
        <dbReference type="RuleBase" id="RU003346"/>
    </source>
</evidence>
<name>A0A7R9CE32_TIMCR</name>
<feature type="transmembrane region" description="Helical" evidence="9">
    <location>
        <begin position="468"/>
        <end position="492"/>
    </location>
</feature>
<evidence type="ECO:0000256" key="3">
    <source>
        <dbReference type="ARBA" id="ARBA00022692"/>
    </source>
</evidence>
<dbReference type="Gene3D" id="1.20.1250.20">
    <property type="entry name" value="MFS general substrate transporter like domains"/>
    <property type="match status" value="1"/>
</dbReference>